<evidence type="ECO:0000313" key="1">
    <source>
        <dbReference type="EMBL" id="TWJ17097.1"/>
    </source>
</evidence>
<comment type="caution">
    <text evidence="1">The sequence shown here is derived from an EMBL/GenBank/DDBJ whole genome shotgun (WGS) entry which is preliminary data.</text>
</comment>
<dbReference type="Proteomes" id="UP000321617">
    <property type="component" value="Unassembled WGS sequence"/>
</dbReference>
<evidence type="ECO:0000313" key="2">
    <source>
        <dbReference type="Proteomes" id="UP000321617"/>
    </source>
</evidence>
<dbReference type="AlphaFoldDB" id="A0A562VH23"/>
<name>A0A562VH23_9ACTN</name>
<dbReference type="RefSeq" id="WP_147131121.1">
    <property type="nucleotide sequence ID" value="NZ_BAABIJ010000009.1"/>
</dbReference>
<gene>
    <name evidence="1" type="ORF">LX16_0012</name>
</gene>
<reference evidence="1 2" key="1">
    <citation type="journal article" date="2013" name="Stand. Genomic Sci.">
        <title>Genomic Encyclopedia of Type Strains, Phase I: The one thousand microbial genomes (KMG-I) project.</title>
        <authorList>
            <person name="Kyrpides N.C."/>
            <person name="Woyke T."/>
            <person name="Eisen J.A."/>
            <person name="Garrity G."/>
            <person name="Lilburn T.G."/>
            <person name="Beck B.J."/>
            <person name="Whitman W.B."/>
            <person name="Hugenholtz P."/>
            <person name="Klenk H.P."/>
        </authorList>
    </citation>
    <scope>NUCLEOTIDE SEQUENCE [LARGE SCALE GENOMIC DNA]</scope>
    <source>
        <strain evidence="1 2">DSM 45044</strain>
    </source>
</reference>
<organism evidence="1 2">
    <name type="scientific">Stackebrandtia albiflava</name>
    <dbReference type="NCBI Taxonomy" id="406432"/>
    <lineage>
        <taxon>Bacteria</taxon>
        <taxon>Bacillati</taxon>
        <taxon>Actinomycetota</taxon>
        <taxon>Actinomycetes</taxon>
        <taxon>Glycomycetales</taxon>
        <taxon>Glycomycetaceae</taxon>
        <taxon>Stackebrandtia</taxon>
    </lineage>
</organism>
<dbReference type="OrthoDB" id="5187098at2"/>
<proteinExistence type="predicted"/>
<keyword evidence="2" id="KW-1185">Reference proteome</keyword>
<dbReference type="EMBL" id="VLLL01000001">
    <property type="protein sequence ID" value="TWJ17097.1"/>
    <property type="molecule type" value="Genomic_DNA"/>
</dbReference>
<accession>A0A562VH23</accession>
<protein>
    <recommendedName>
        <fullName evidence="3">DUF2470 domain-containing protein</fullName>
    </recommendedName>
</protein>
<sequence>MTAAPAEIVRTLTAHRPAHLHLLHTDDTATPLSFTDPCGNPVLLLADNSPIIAALDGKAGVALRYDDRAPVPGAPILGSAWLCGWAAPVTRFRRLAIKFAAVHPVPELLDLGHGHRLWRVTPEEVALEQGELSQVPVGEYTAARPDDWYGLETDLVMDLRVHHPEVLDALLRRIRRRLPAARHVTPLRMDRHGTTVDVDCGDEGTRRFLVRHRPGVNAPGDVLHSLAGCGCHPARPDSAAQAA</sequence>
<evidence type="ECO:0008006" key="3">
    <source>
        <dbReference type="Google" id="ProtNLM"/>
    </source>
</evidence>
<dbReference type="SUPFAM" id="SSF50475">
    <property type="entry name" value="FMN-binding split barrel"/>
    <property type="match status" value="1"/>
</dbReference>